<evidence type="ECO:0000259" key="3">
    <source>
        <dbReference type="Pfam" id="PF13883"/>
    </source>
</evidence>
<feature type="chain" id="PRO_5047443976" evidence="2">
    <location>
        <begin position="16"/>
        <end position="389"/>
    </location>
</feature>
<keyword evidence="5" id="KW-1185">Reference proteome</keyword>
<protein>
    <submittedName>
        <fullName evidence="4">Pyridoxamine 5'-phosphate oxidase domain-containing protein</fullName>
    </submittedName>
</protein>
<dbReference type="Pfam" id="PF13883">
    <property type="entry name" value="CREG_beta-barrel"/>
    <property type="match status" value="1"/>
</dbReference>
<reference evidence="4 5" key="1">
    <citation type="submission" date="2023-09" db="EMBL/GenBank/DDBJ databases">
        <title>Multi-omics analysis of a traditional fermented food reveals byproduct-associated fungal strains for waste-to-food upcycling.</title>
        <authorList>
            <consortium name="Lawrence Berkeley National Laboratory"/>
            <person name="Rekdal V.M."/>
            <person name="Villalobos-Escobedo J.M."/>
            <person name="Rodriguez-Valeron N."/>
            <person name="Garcia M.O."/>
            <person name="Vasquez D.P."/>
            <person name="Damayanti I."/>
            <person name="Sorensen P.M."/>
            <person name="Baidoo E.E."/>
            <person name="De Carvalho A.C."/>
            <person name="Riley R."/>
            <person name="Lipzen A."/>
            <person name="He G."/>
            <person name="Yan M."/>
            <person name="Haridas S."/>
            <person name="Daum C."/>
            <person name="Yoshinaga Y."/>
            <person name="Ng V."/>
            <person name="Grigoriev I.V."/>
            <person name="Munk R."/>
            <person name="Nuraida L."/>
            <person name="Wijaya C.H."/>
            <person name="Morales P.-C."/>
            <person name="Keasling J.D."/>
        </authorList>
    </citation>
    <scope>NUCLEOTIDE SEQUENCE [LARGE SCALE GENOMIC DNA]</scope>
    <source>
        <strain evidence="4 5">FGSC 2613</strain>
    </source>
</reference>
<dbReference type="Gene3D" id="2.30.110.10">
    <property type="entry name" value="Electron Transport, Fmn-binding Protein, Chain A"/>
    <property type="match status" value="1"/>
</dbReference>
<evidence type="ECO:0000256" key="2">
    <source>
        <dbReference type="SAM" id="SignalP"/>
    </source>
</evidence>
<feature type="compositionally biased region" description="Basic residues" evidence="1">
    <location>
        <begin position="145"/>
        <end position="161"/>
    </location>
</feature>
<comment type="caution">
    <text evidence="4">The sequence shown here is derived from an EMBL/GenBank/DDBJ whole genome shotgun (WGS) entry which is preliminary data.</text>
</comment>
<accession>A0ABR3D1U9</accession>
<evidence type="ECO:0000313" key="5">
    <source>
        <dbReference type="Proteomes" id="UP001451303"/>
    </source>
</evidence>
<evidence type="ECO:0000256" key="1">
    <source>
        <dbReference type="SAM" id="MobiDB-lite"/>
    </source>
</evidence>
<feature type="compositionally biased region" description="Basic residues" evidence="1">
    <location>
        <begin position="321"/>
        <end position="330"/>
    </location>
</feature>
<organism evidence="4 5">
    <name type="scientific">Neurospora intermedia</name>
    <dbReference type="NCBI Taxonomy" id="5142"/>
    <lineage>
        <taxon>Eukaryota</taxon>
        <taxon>Fungi</taxon>
        <taxon>Dikarya</taxon>
        <taxon>Ascomycota</taxon>
        <taxon>Pezizomycotina</taxon>
        <taxon>Sordariomycetes</taxon>
        <taxon>Sordariomycetidae</taxon>
        <taxon>Sordariales</taxon>
        <taxon>Sordariaceae</taxon>
        <taxon>Neurospora</taxon>
    </lineage>
</organism>
<feature type="domain" description="CREG-like beta-barrel" evidence="3">
    <location>
        <begin position="35"/>
        <end position="300"/>
    </location>
</feature>
<dbReference type="EMBL" id="JAVLET010000012">
    <property type="protein sequence ID" value="KAL0466664.1"/>
    <property type="molecule type" value="Genomic_DNA"/>
</dbReference>
<feature type="signal peptide" evidence="2">
    <location>
        <begin position="1"/>
        <end position="15"/>
    </location>
</feature>
<proteinExistence type="predicted"/>
<sequence length="389" mass="43418">MKPIALSALFTAAAAVAVPGEHESKPLQPSRPRIPTSYESAVMARRILALTPLGTLATIFPASNSSSIITEEEKRNPKLQENRPAEVAGMPHGLMEYISDCEYATNDVGNPTLLAISIETSFKNIAAGSNVSLAVQWTPPPPPPPHHRWPLHGPPGHKKPPHHGDDDNDEDHDHKKHKDHKDHKDEKHQKDKKHKDHKKKRPHHPPPPPPRPFSPAALPRFSLLGYIEKIEGGDDRSQEGSIGAQLASCFTKVHPDAKWWLPGNRIHESHFVRLVVTHVYWIGGFGDRAFIGWIPVDEWKKVTKEEWERIRLPGEWEGHHGGPHGPHHPPPKHEKPGDGGDDEGSGSDGEDEDEKQQQQQQQQQKAEKEKGRVVVQDGKNEGYGMEEDL</sequence>
<evidence type="ECO:0000313" key="4">
    <source>
        <dbReference type="EMBL" id="KAL0466664.1"/>
    </source>
</evidence>
<dbReference type="InterPro" id="IPR012349">
    <property type="entry name" value="Split_barrel_FMN-bd"/>
</dbReference>
<keyword evidence="2" id="KW-0732">Signal</keyword>
<feature type="compositionally biased region" description="Acidic residues" evidence="1">
    <location>
        <begin position="339"/>
        <end position="354"/>
    </location>
</feature>
<dbReference type="InterPro" id="IPR055343">
    <property type="entry name" value="CREG_beta-barrel"/>
</dbReference>
<feature type="region of interest" description="Disordered" evidence="1">
    <location>
        <begin position="314"/>
        <end position="389"/>
    </location>
</feature>
<name>A0ABR3D1U9_NEUIN</name>
<dbReference type="SUPFAM" id="SSF50475">
    <property type="entry name" value="FMN-binding split barrel"/>
    <property type="match status" value="1"/>
</dbReference>
<feature type="region of interest" description="Disordered" evidence="1">
    <location>
        <begin position="136"/>
        <end position="215"/>
    </location>
</feature>
<dbReference type="PANTHER" id="PTHR37273:SF1">
    <property type="entry name" value="ADL397C-AP"/>
    <property type="match status" value="1"/>
</dbReference>
<dbReference type="Proteomes" id="UP001451303">
    <property type="component" value="Unassembled WGS sequence"/>
</dbReference>
<feature type="compositionally biased region" description="Basic residues" evidence="1">
    <location>
        <begin position="190"/>
        <end position="204"/>
    </location>
</feature>
<dbReference type="PANTHER" id="PTHR37273">
    <property type="entry name" value="CHROMOSOME 8, WHOLE GENOME SHOTGUN SEQUENCE"/>
    <property type="match status" value="1"/>
</dbReference>
<gene>
    <name evidence="4" type="ORF">QR685DRAFT_102842</name>
</gene>